<reference evidence="3" key="1">
    <citation type="journal article" date="2015" name="Proc. Natl. Acad. Sci. U.S.A.">
        <title>Genome sequencing of adzuki bean (Vigna angularis) provides insight into high starch and low fat accumulation and domestication.</title>
        <authorList>
            <person name="Yang K."/>
            <person name="Tian Z."/>
            <person name="Chen C."/>
            <person name="Luo L."/>
            <person name="Zhao B."/>
            <person name="Wang Z."/>
            <person name="Yu L."/>
            <person name="Li Y."/>
            <person name="Sun Y."/>
            <person name="Li W."/>
            <person name="Chen Y."/>
            <person name="Li Y."/>
            <person name="Zhang Y."/>
            <person name="Ai D."/>
            <person name="Zhao J."/>
            <person name="Shang C."/>
            <person name="Ma Y."/>
            <person name="Wu B."/>
            <person name="Wang M."/>
            <person name="Gao L."/>
            <person name="Sun D."/>
            <person name="Zhang P."/>
            <person name="Guo F."/>
            <person name="Wang W."/>
            <person name="Li Y."/>
            <person name="Wang J."/>
            <person name="Varshney R.K."/>
            <person name="Wang J."/>
            <person name="Ling H.Q."/>
            <person name="Wan P."/>
        </authorList>
    </citation>
    <scope>NUCLEOTIDE SEQUENCE</scope>
    <source>
        <strain evidence="3">cv. Jingnong 6</strain>
    </source>
</reference>
<organism evidence="2 3">
    <name type="scientific">Phaseolus angularis</name>
    <name type="common">Azuki bean</name>
    <name type="synonym">Vigna angularis</name>
    <dbReference type="NCBI Taxonomy" id="3914"/>
    <lineage>
        <taxon>Eukaryota</taxon>
        <taxon>Viridiplantae</taxon>
        <taxon>Streptophyta</taxon>
        <taxon>Embryophyta</taxon>
        <taxon>Tracheophyta</taxon>
        <taxon>Spermatophyta</taxon>
        <taxon>Magnoliopsida</taxon>
        <taxon>eudicotyledons</taxon>
        <taxon>Gunneridae</taxon>
        <taxon>Pentapetalae</taxon>
        <taxon>rosids</taxon>
        <taxon>fabids</taxon>
        <taxon>Fabales</taxon>
        <taxon>Fabaceae</taxon>
        <taxon>Papilionoideae</taxon>
        <taxon>50 kb inversion clade</taxon>
        <taxon>NPAAA clade</taxon>
        <taxon>indigoferoid/millettioid clade</taxon>
        <taxon>Phaseoleae</taxon>
        <taxon>Vigna</taxon>
    </lineage>
</organism>
<gene>
    <name evidence="2" type="ORF">LR48_Vigan03g231900</name>
</gene>
<dbReference type="Gene3D" id="4.10.60.10">
    <property type="entry name" value="Zinc finger, CCHC-type"/>
    <property type="match status" value="1"/>
</dbReference>
<name>A0A0L9U8C8_PHAAN</name>
<accession>A0A0L9U8C8</accession>
<proteinExistence type="predicted"/>
<dbReference type="GO" id="GO:0003676">
    <property type="term" value="F:nucleic acid binding"/>
    <property type="evidence" value="ECO:0007669"/>
    <property type="project" value="InterPro"/>
</dbReference>
<evidence type="ECO:0000256" key="1">
    <source>
        <dbReference type="SAM" id="Coils"/>
    </source>
</evidence>
<evidence type="ECO:0000313" key="2">
    <source>
        <dbReference type="EMBL" id="KOM38937.1"/>
    </source>
</evidence>
<dbReference type="InterPro" id="IPR036875">
    <property type="entry name" value="Znf_CCHC_sf"/>
</dbReference>
<evidence type="ECO:0008006" key="4">
    <source>
        <dbReference type="Google" id="ProtNLM"/>
    </source>
</evidence>
<dbReference type="AlphaFoldDB" id="A0A0L9U8C8"/>
<dbReference type="Gramene" id="KOM38937">
    <property type="protein sequence ID" value="KOM38937"/>
    <property type="gene ID" value="LR48_Vigan03g231900"/>
</dbReference>
<dbReference type="SUPFAM" id="SSF57756">
    <property type="entry name" value="Retrovirus zinc finger-like domains"/>
    <property type="match status" value="1"/>
</dbReference>
<sequence>MAPRPPPQPTEPEASDHTRLLESVIEALQQQNAALVQQNTVALQNLEAARANSEATRRQLMEIMEITRNIAGASTSSGRNRTEWSWESFLQHHPAEFNEKCLPDEVERAQVLEKNVTEVEQYKNQQQQVIRGTVSSRNNTNLRRTPYARPVLPSTSGGCQSQYLMTAGRSGQKKTVKCFKCGGSHYRSLCPQLLGGRFCTHCRRSGHLESECNMGGRAVMRPPYAGRNQARGGGRTQAIGRVYAITSAGTTSSVRSLCWHTRRMNQSGTFESIARSIKDKEKCVKNCSKGELLVE</sequence>
<dbReference type="Proteomes" id="UP000053144">
    <property type="component" value="Chromosome 3"/>
</dbReference>
<protein>
    <recommendedName>
        <fullName evidence="4">CCHC-type domain-containing protein</fullName>
    </recommendedName>
</protein>
<dbReference type="GO" id="GO:0008270">
    <property type="term" value="F:zinc ion binding"/>
    <property type="evidence" value="ECO:0007669"/>
    <property type="project" value="InterPro"/>
</dbReference>
<keyword evidence="1" id="KW-0175">Coiled coil</keyword>
<feature type="coiled-coil region" evidence="1">
    <location>
        <begin position="18"/>
        <end position="63"/>
    </location>
</feature>
<dbReference type="EMBL" id="CM003373">
    <property type="protein sequence ID" value="KOM38937.1"/>
    <property type="molecule type" value="Genomic_DNA"/>
</dbReference>
<evidence type="ECO:0000313" key="3">
    <source>
        <dbReference type="Proteomes" id="UP000053144"/>
    </source>
</evidence>